<dbReference type="InterPro" id="IPR000994">
    <property type="entry name" value="Pept_M24"/>
</dbReference>
<comment type="cofactor">
    <cofactor evidence="2">
        <name>Mn(2+)</name>
        <dbReference type="ChEBI" id="CHEBI:29035"/>
    </cofactor>
</comment>
<keyword evidence="5" id="KW-0645">Protease</keyword>
<dbReference type="SUPFAM" id="SSF55920">
    <property type="entry name" value="Creatinase/aminopeptidase"/>
    <property type="match status" value="1"/>
</dbReference>
<evidence type="ECO:0000256" key="5">
    <source>
        <dbReference type="ARBA" id="ARBA00022670"/>
    </source>
</evidence>
<evidence type="ECO:0000256" key="9">
    <source>
        <dbReference type="ARBA" id="ARBA00023211"/>
    </source>
</evidence>
<evidence type="ECO:0000256" key="3">
    <source>
        <dbReference type="ARBA" id="ARBA00008766"/>
    </source>
</evidence>
<dbReference type="SUPFAM" id="SSF53092">
    <property type="entry name" value="Creatinase/prolidase N-terminal domain"/>
    <property type="match status" value="1"/>
</dbReference>
<dbReference type="CDD" id="cd01087">
    <property type="entry name" value="Prolidase"/>
    <property type="match status" value="1"/>
</dbReference>
<comment type="catalytic activity">
    <reaction evidence="1">
        <text>Release of any N-terminal amino acid, including proline, that is linked to proline, even from a dipeptide or tripeptide.</text>
        <dbReference type="EC" id="3.4.11.9"/>
    </reaction>
</comment>
<proteinExistence type="inferred from homology"/>
<organism evidence="15 16">
    <name type="scientific">Aquirhabdus parva</name>
    <dbReference type="NCBI Taxonomy" id="2283318"/>
    <lineage>
        <taxon>Bacteria</taxon>
        <taxon>Pseudomonadati</taxon>
        <taxon>Pseudomonadota</taxon>
        <taxon>Gammaproteobacteria</taxon>
        <taxon>Moraxellales</taxon>
        <taxon>Moraxellaceae</taxon>
        <taxon>Aquirhabdus</taxon>
    </lineage>
</organism>
<comment type="similarity">
    <text evidence="3 13">Belongs to the peptidase M24B family.</text>
</comment>
<dbReference type="GO" id="GO:0005829">
    <property type="term" value="C:cytosol"/>
    <property type="evidence" value="ECO:0007669"/>
    <property type="project" value="TreeGrafter"/>
</dbReference>
<gene>
    <name evidence="15" type="ORF">HYN46_06140</name>
</gene>
<dbReference type="Pfam" id="PF05195">
    <property type="entry name" value="AMP_N"/>
    <property type="match status" value="1"/>
</dbReference>
<evidence type="ECO:0000256" key="7">
    <source>
        <dbReference type="ARBA" id="ARBA00022801"/>
    </source>
</evidence>
<protein>
    <recommendedName>
        <fullName evidence="10">Xaa-Pro aminopeptidase</fullName>
        <ecNumber evidence="4">3.4.11.9</ecNumber>
    </recommendedName>
    <alternativeName>
        <fullName evidence="11">Aminopeptidase P II</fullName>
    </alternativeName>
    <alternativeName>
        <fullName evidence="12">X-Pro aminopeptidase</fullName>
    </alternativeName>
</protein>
<evidence type="ECO:0000313" key="15">
    <source>
        <dbReference type="EMBL" id="AXI04582.1"/>
    </source>
</evidence>
<evidence type="ECO:0000256" key="2">
    <source>
        <dbReference type="ARBA" id="ARBA00001936"/>
    </source>
</evidence>
<dbReference type="OrthoDB" id="9806388at2"/>
<sequence length="456" mass="50630">MTTAIPASAEKAAILPVYAERRAKLLAQMTPDSIALISTSEVHLRNRDADFRFRADSSFYYLTGFAEPEALAFIQHPQTIDDQEVSYGLFCRERNREREIWDGLRAGTAGAVNHYGADVAYVIDELDVWMTKLLAGKKRLYVRLGNDSAFDLKVSGWLKNAVSKQRQGGSVPIEIIQLDSILDEMRLIKDEHEVKTMRRVAEISAHAHVRAMQTVRPEMMEYALEAELLYEFGKNGCQTAYNSIVGGGVNACILHYVENNAPLKDGELVLIDAGAELDHYAADITRTFPVNGVFSPEQKALYQLVLDAQLAAIDAVRVGLPCKDYDRVAVEVLTTGLVRLGLLSLSEELPDVAALIKAGAHRRFYMHGTGHWLGMDVHDVGSYKAGDDWRPLQAGMVLTVEPGLYVAIDDETVEARWRGIGIRIEDDILVTEKGPDVLTRDVPKTIAEIESLMQKS</sequence>
<dbReference type="InterPro" id="IPR036005">
    <property type="entry name" value="Creatinase/aminopeptidase-like"/>
</dbReference>
<keyword evidence="7" id="KW-0378">Hydrolase</keyword>
<evidence type="ECO:0000313" key="16">
    <source>
        <dbReference type="Proteomes" id="UP000253940"/>
    </source>
</evidence>
<dbReference type="Gene3D" id="3.90.230.10">
    <property type="entry name" value="Creatinase/methionine aminopeptidase superfamily"/>
    <property type="match status" value="1"/>
</dbReference>
<evidence type="ECO:0000256" key="8">
    <source>
        <dbReference type="ARBA" id="ARBA00023049"/>
    </source>
</evidence>
<evidence type="ECO:0000256" key="10">
    <source>
        <dbReference type="ARBA" id="ARBA00069363"/>
    </source>
</evidence>
<dbReference type="EC" id="3.4.11.9" evidence="4"/>
<evidence type="ECO:0000256" key="6">
    <source>
        <dbReference type="ARBA" id="ARBA00022723"/>
    </source>
</evidence>
<evidence type="ECO:0000256" key="12">
    <source>
        <dbReference type="ARBA" id="ARBA00081411"/>
    </source>
</evidence>
<dbReference type="GO" id="GO:0070006">
    <property type="term" value="F:metalloaminopeptidase activity"/>
    <property type="evidence" value="ECO:0007669"/>
    <property type="project" value="InterPro"/>
</dbReference>
<dbReference type="InterPro" id="IPR001131">
    <property type="entry name" value="Peptidase_M24B_aminopep-P_CS"/>
</dbReference>
<evidence type="ECO:0000256" key="1">
    <source>
        <dbReference type="ARBA" id="ARBA00001424"/>
    </source>
</evidence>
<keyword evidence="8" id="KW-0482">Metalloprotease</keyword>
<dbReference type="InterPro" id="IPR029149">
    <property type="entry name" value="Creatin/AminoP/Spt16_N"/>
</dbReference>
<name>A0A345PBC3_9GAMM</name>
<keyword evidence="6 13" id="KW-0479">Metal-binding</keyword>
<dbReference type="Gene3D" id="3.40.350.10">
    <property type="entry name" value="Creatinase/prolidase N-terminal domain"/>
    <property type="match status" value="1"/>
</dbReference>
<dbReference type="PANTHER" id="PTHR43226">
    <property type="entry name" value="XAA-PRO AMINOPEPTIDASE 3"/>
    <property type="match status" value="1"/>
</dbReference>
<dbReference type="InterPro" id="IPR007865">
    <property type="entry name" value="Aminopep_P_N"/>
</dbReference>
<evidence type="ECO:0000256" key="13">
    <source>
        <dbReference type="RuleBase" id="RU000590"/>
    </source>
</evidence>
<feature type="domain" description="Aminopeptidase P N-terminal" evidence="14">
    <location>
        <begin position="14"/>
        <end position="151"/>
    </location>
</feature>
<dbReference type="InterPro" id="IPR052433">
    <property type="entry name" value="X-Pro_dipept-like"/>
</dbReference>
<dbReference type="KEGG" id="mbah:HYN46_06140"/>
<evidence type="ECO:0000256" key="4">
    <source>
        <dbReference type="ARBA" id="ARBA00012574"/>
    </source>
</evidence>
<evidence type="ECO:0000256" key="11">
    <source>
        <dbReference type="ARBA" id="ARBA00075356"/>
    </source>
</evidence>
<keyword evidence="16" id="KW-1185">Reference proteome</keyword>
<reference evidence="15 16" key="1">
    <citation type="submission" date="2018-07" db="EMBL/GenBank/DDBJ databases">
        <title>Genome sequencing of Moraxellaceae gen. HYN0046.</title>
        <authorList>
            <person name="Kim M."/>
            <person name="Yi H."/>
        </authorList>
    </citation>
    <scope>NUCLEOTIDE SEQUENCE [LARGE SCALE GENOMIC DNA]</scope>
    <source>
        <strain evidence="15 16">HYN0046</strain>
    </source>
</reference>
<accession>A0A345PBC3</accession>
<dbReference type="SMART" id="SM01011">
    <property type="entry name" value="AMP_N"/>
    <property type="match status" value="1"/>
</dbReference>
<evidence type="ECO:0000259" key="14">
    <source>
        <dbReference type="SMART" id="SM01011"/>
    </source>
</evidence>
<dbReference type="FunFam" id="3.90.230.10:FF:000002">
    <property type="entry name" value="Xaa-Pro aminopeptidase 3"/>
    <property type="match status" value="1"/>
</dbReference>
<dbReference type="GO" id="GO:0006508">
    <property type="term" value="P:proteolysis"/>
    <property type="evidence" value="ECO:0007669"/>
    <property type="project" value="UniProtKB-KW"/>
</dbReference>
<dbReference type="PROSITE" id="PS00491">
    <property type="entry name" value="PROLINE_PEPTIDASE"/>
    <property type="match status" value="1"/>
</dbReference>
<dbReference type="Proteomes" id="UP000253940">
    <property type="component" value="Chromosome"/>
</dbReference>
<dbReference type="EMBL" id="CP031222">
    <property type="protein sequence ID" value="AXI04582.1"/>
    <property type="molecule type" value="Genomic_DNA"/>
</dbReference>
<dbReference type="AlphaFoldDB" id="A0A345PBC3"/>
<keyword evidence="9" id="KW-0464">Manganese</keyword>
<dbReference type="GO" id="GO:0030145">
    <property type="term" value="F:manganese ion binding"/>
    <property type="evidence" value="ECO:0007669"/>
    <property type="project" value="InterPro"/>
</dbReference>
<dbReference type="RefSeq" id="WP_114900646.1">
    <property type="nucleotide sequence ID" value="NZ_CP031222.1"/>
</dbReference>
<dbReference type="Pfam" id="PF00557">
    <property type="entry name" value="Peptidase_M24"/>
    <property type="match status" value="1"/>
</dbReference>
<dbReference type="PANTHER" id="PTHR43226:SF4">
    <property type="entry name" value="XAA-PRO AMINOPEPTIDASE 3"/>
    <property type="match status" value="1"/>
</dbReference>